<reference evidence="1" key="1">
    <citation type="journal article" date="2020" name="mSystems">
        <title>Genome- and Community-Level Interaction Insights into Carbon Utilization and Element Cycling Functions of Hydrothermarchaeota in Hydrothermal Sediment.</title>
        <authorList>
            <person name="Zhou Z."/>
            <person name="Liu Y."/>
            <person name="Xu W."/>
            <person name="Pan J."/>
            <person name="Luo Z.H."/>
            <person name="Li M."/>
        </authorList>
    </citation>
    <scope>NUCLEOTIDE SEQUENCE [LARGE SCALE GENOMIC DNA]</scope>
    <source>
        <strain evidence="1">SpSt-1257</strain>
    </source>
</reference>
<name>A0A831YC65_9AQUI</name>
<proteinExistence type="predicted"/>
<accession>A0A831YC65</accession>
<organism evidence="1">
    <name type="scientific">Sulfurihydrogenibium azorense</name>
    <dbReference type="NCBI Taxonomy" id="309806"/>
    <lineage>
        <taxon>Bacteria</taxon>
        <taxon>Pseudomonadati</taxon>
        <taxon>Aquificota</taxon>
        <taxon>Aquificia</taxon>
        <taxon>Aquificales</taxon>
        <taxon>Hydrogenothermaceae</taxon>
        <taxon>Sulfurihydrogenibium</taxon>
    </lineage>
</organism>
<evidence type="ECO:0000313" key="1">
    <source>
        <dbReference type="EMBL" id="HEV08812.1"/>
    </source>
</evidence>
<dbReference type="AlphaFoldDB" id="A0A831YC65"/>
<sequence>MAKIVKFTFDNNDEENLTQDSKESQNQTLDEREAIRKALEDHILANFAVKTILGIDFVYKINKNDIGVLGQIAYEHKRRSGVFVADYIAKGYKQKDRYVIDSLAFQLGEPEFYTQILNILKAKKALPDEE</sequence>
<protein>
    <submittedName>
        <fullName evidence="1">Uncharacterized protein</fullName>
    </submittedName>
</protein>
<comment type="caution">
    <text evidence="1">The sequence shown here is derived from an EMBL/GenBank/DDBJ whole genome shotgun (WGS) entry which is preliminary data.</text>
</comment>
<dbReference type="EMBL" id="DSFC01000011">
    <property type="protein sequence ID" value="HEV08812.1"/>
    <property type="molecule type" value="Genomic_DNA"/>
</dbReference>
<gene>
    <name evidence="1" type="ORF">ENO34_00250</name>
</gene>
<dbReference type="Proteomes" id="UP000885621">
    <property type="component" value="Unassembled WGS sequence"/>
</dbReference>